<organism evidence="4">
    <name type="scientific">Haemonchus placei</name>
    <name type="common">Barber's pole worm</name>
    <dbReference type="NCBI Taxonomy" id="6290"/>
    <lineage>
        <taxon>Eukaryota</taxon>
        <taxon>Metazoa</taxon>
        <taxon>Ecdysozoa</taxon>
        <taxon>Nematoda</taxon>
        <taxon>Chromadorea</taxon>
        <taxon>Rhabditida</taxon>
        <taxon>Rhabditina</taxon>
        <taxon>Rhabditomorpha</taxon>
        <taxon>Strongyloidea</taxon>
        <taxon>Trichostrongylidae</taxon>
        <taxon>Haemonchus</taxon>
    </lineage>
</organism>
<sequence>MLLGLRQREISDSRKISIIDSSDESVEDKRDSVGLLVCSDPDDDPEVSRERTTSTNDIRSTQPDWSTLTEVMAKRRFATG</sequence>
<keyword evidence="3" id="KW-1185">Reference proteome</keyword>
<reference evidence="2 3" key="2">
    <citation type="submission" date="2018-11" db="EMBL/GenBank/DDBJ databases">
        <authorList>
            <consortium name="Pathogen Informatics"/>
        </authorList>
    </citation>
    <scope>NUCLEOTIDE SEQUENCE [LARGE SCALE GENOMIC DNA]</scope>
    <source>
        <strain evidence="2 3">MHpl1</strain>
    </source>
</reference>
<evidence type="ECO:0000313" key="3">
    <source>
        <dbReference type="Proteomes" id="UP000268014"/>
    </source>
</evidence>
<protein>
    <submittedName>
        <fullName evidence="2 4">Uncharacterized protein</fullName>
    </submittedName>
</protein>
<proteinExistence type="predicted"/>
<reference evidence="4" key="1">
    <citation type="submission" date="2017-02" db="UniProtKB">
        <authorList>
            <consortium name="WormBaseParasite"/>
        </authorList>
    </citation>
    <scope>IDENTIFICATION</scope>
</reference>
<dbReference type="Proteomes" id="UP000268014">
    <property type="component" value="Unassembled WGS sequence"/>
</dbReference>
<gene>
    <name evidence="2" type="ORF">HPLM_LOCUS17740</name>
</gene>
<name>A0A0N4X0G7_HAEPC</name>
<evidence type="ECO:0000313" key="4">
    <source>
        <dbReference type="WBParaSite" id="HPLM_0001774801-mRNA-1"/>
    </source>
</evidence>
<evidence type="ECO:0000256" key="1">
    <source>
        <dbReference type="SAM" id="MobiDB-lite"/>
    </source>
</evidence>
<dbReference type="EMBL" id="UZAF01020128">
    <property type="protein sequence ID" value="VDO66731.1"/>
    <property type="molecule type" value="Genomic_DNA"/>
</dbReference>
<dbReference type="WBParaSite" id="HPLM_0001774801-mRNA-1">
    <property type="protein sequence ID" value="HPLM_0001774801-mRNA-1"/>
    <property type="gene ID" value="HPLM_0001774801"/>
</dbReference>
<feature type="region of interest" description="Disordered" evidence="1">
    <location>
        <begin position="20"/>
        <end position="61"/>
    </location>
</feature>
<accession>A0A0N4X0G7</accession>
<evidence type="ECO:0000313" key="2">
    <source>
        <dbReference type="EMBL" id="VDO66731.1"/>
    </source>
</evidence>
<dbReference type="AlphaFoldDB" id="A0A0N4X0G7"/>